<dbReference type="PROSITE" id="PS50209">
    <property type="entry name" value="CARD"/>
    <property type="match status" value="1"/>
</dbReference>
<dbReference type="Gene3D" id="1.10.533.10">
    <property type="entry name" value="Death Domain, Fas"/>
    <property type="match status" value="1"/>
</dbReference>
<sequence length="101" mass="11570">MCSSFSDYESALQALRMSFLTEFADRHTLMLLMDGLMDVRMLMPDMMVAIKSDTNIRNWARKLIDNACRQGNKVSKVFMMLCRSLQPTCAISVKYASMLTQ</sequence>
<gene>
    <name evidence="2" type="primary">3</name>
</gene>
<evidence type="ECO:0000313" key="2">
    <source>
        <dbReference type="EMBL" id="QJC63356.1"/>
    </source>
</evidence>
<feature type="domain" description="CARD" evidence="1">
    <location>
        <begin position="4"/>
        <end position="79"/>
    </location>
</feature>
<dbReference type="InterPro" id="IPR001315">
    <property type="entry name" value="CARD"/>
</dbReference>
<reference evidence="2 3" key="1">
    <citation type="submission" date="2019-09" db="EMBL/GenBank/DDBJ databases">
        <title>Repeated detections of megalocytivirus infection in ornamental and wild banggai cardinalfish Pterapogon kauderni.</title>
        <authorList>
            <person name="Koda S.A."/>
            <person name="Subramaniam K."/>
            <person name="Yanong R.P."/>
            <person name="Pouder D.B."/>
            <person name="Pedersen M."/>
            <person name="Pelton C."/>
            <person name="Groff J.M."/>
            <person name="Phelps N."/>
            <person name="Armien A.G."/>
            <person name="Waltzek T.B."/>
        </authorList>
    </citation>
    <scope>NUCLEOTIDE SEQUENCE [LARGE SCALE GENOMIC DNA]</scope>
    <source>
        <strain evidence="2">BCIV/WVL17393/2012</strain>
    </source>
</reference>
<evidence type="ECO:0000259" key="1">
    <source>
        <dbReference type="PROSITE" id="PS50209"/>
    </source>
</evidence>
<dbReference type="Pfam" id="PF00619">
    <property type="entry name" value="CARD"/>
    <property type="match status" value="1"/>
</dbReference>
<accession>A0A6M3QTM0</accession>
<dbReference type="SUPFAM" id="SSF47986">
    <property type="entry name" value="DEATH domain"/>
    <property type="match status" value="1"/>
</dbReference>
<dbReference type="InterPro" id="IPR011029">
    <property type="entry name" value="DEATH-like_dom_sf"/>
</dbReference>
<evidence type="ECO:0000313" key="3">
    <source>
        <dbReference type="Proteomes" id="UP000500860"/>
    </source>
</evidence>
<protein>
    <submittedName>
        <fullName evidence="2">Caspace recruitment domain-containing protein</fullName>
    </submittedName>
</protein>
<dbReference type="EMBL" id="MN432490">
    <property type="protein sequence ID" value="QJC63356.1"/>
    <property type="molecule type" value="Genomic_DNA"/>
</dbReference>
<dbReference type="Proteomes" id="UP000500860">
    <property type="component" value="Segment"/>
</dbReference>
<name>A0A6M3QTM0_ISKNV</name>
<proteinExistence type="predicted"/>
<organism evidence="2 3">
    <name type="scientific">Banggai cardinalfish iridovirus</name>
    <dbReference type="NCBI Taxonomy" id="565290"/>
    <lineage>
        <taxon>Viruses</taxon>
        <taxon>Varidnaviria</taxon>
        <taxon>Bamfordvirae</taxon>
        <taxon>Nucleocytoviricota</taxon>
        <taxon>Megaviricetes</taxon>
        <taxon>Pimascovirales</taxon>
        <taxon>Pimascovirales incertae sedis</taxon>
        <taxon>Iridoviridae</taxon>
        <taxon>Alphairidovirinae</taxon>
        <taxon>Megalocytivirus</taxon>
        <taxon>Megalocytivirus pagrus1</taxon>
        <taxon>Infectious spleen and kidney necrosis virus</taxon>
    </lineage>
</organism>